<dbReference type="AlphaFoldDB" id="A0A371JEI5"/>
<evidence type="ECO:0000256" key="1">
    <source>
        <dbReference type="SAM" id="Phobius"/>
    </source>
</evidence>
<accession>A0A371JEI5</accession>
<keyword evidence="1" id="KW-0472">Membrane</keyword>
<keyword evidence="1" id="KW-1133">Transmembrane helix</keyword>
<reference evidence="2 3" key="1">
    <citation type="journal article" date="2017" name="Genome Announc.">
        <title>Draft Genome Sequence of a Sporulating and Motile Strain of Lachnotalea glycerini Isolated from Water in Quebec City, Canada.</title>
        <authorList>
            <person name="Maheux A.F."/>
            <person name="Boudreau D.K."/>
            <person name="Berube E."/>
            <person name="Boissinot M."/>
            <person name="Raymond F."/>
            <person name="Brodeur S."/>
            <person name="Corbeil J."/>
            <person name="Isabel S."/>
            <person name="Omar R.F."/>
            <person name="Bergeron M.G."/>
        </authorList>
    </citation>
    <scope>NUCLEOTIDE SEQUENCE [LARGE SCALE GENOMIC DNA]</scope>
    <source>
        <strain evidence="2 3">CCRI-19302</strain>
    </source>
</reference>
<proteinExistence type="predicted"/>
<evidence type="ECO:0008006" key="4">
    <source>
        <dbReference type="Google" id="ProtNLM"/>
    </source>
</evidence>
<keyword evidence="1" id="KW-0812">Transmembrane</keyword>
<gene>
    <name evidence="2" type="ORF">CG710_011175</name>
</gene>
<dbReference type="Proteomes" id="UP000216411">
    <property type="component" value="Unassembled WGS sequence"/>
</dbReference>
<comment type="caution">
    <text evidence="2">The sequence shown here is derived from an EMBL/GenBank/DDBJ whole genome shotgun (WGS) entry which is preliminary data.</text>
</comment>
<name>A0A371JEI5_9FIRM</name>
<dbReference type="EMBL" id="NOKA02000021">
    <property type="protein sequence ID" value="RDY31143.1"/>
    <property type="molecule type" value="Genomic_DNA"/>
</dbReference>
<dbReference type="OrthoDB" id="2235548at2"/>
<evidence type="ECO:0000313" key="2">
    <source>
        <dbReference type="EMBL" id="RDY31143.1"/>
    </source>
</evidence>
<organism evidence="2 3">
    <name type="scientific">Lachnotalea glycerini</name>
    <dbReference type="NCBI Taxonomy" id="1763509"/>
    <lineage>
        <taxon>Bacteria</taxon>
        <taxon>Bacillati</taxon>
        <taxon>Bacillota</taxon>
        <taxon>Clostridia</taxon>
        <taxon>Lachnospirales</taxon>
        <taxon>Lachnospiraceae</taxon>
        <taxon>Lachnotalea</taxon>
    </lineage>
</organism>
<protein>
    <recommendedName>
        <fullName evidence="4">XRE family transcriptional regulator</fullName>
    </recommendedName>
</protein>
<sequence>MCNVKQPVIARMESDIHSPQVYSILKVLTPLGYALQIVPMQEKHKSMKDIY</sequence>
<feature type="transmembrane region" description="Helical" evidence="1">
    <location>
        <begin position="20"/>
        <end position="38"/>
    </location>
</feature>
<evidence type="ECO:0000313" key="3">
    <source>
        <dbReference type="Proteomes" id="UP000216411"/>
    </source>
</evidence>
<keyword evidence="3" id="KW-1185">Reference proteome</keyword>